<feature type="domain" description="Nucleoside transporter/FeoB GTPase Gate" evidence="2">
    <location>
        <begin position="174"/>
        <end position="236"/>
    </location>
</feature>
<dbReference type="RefSeq" id="WP_249861146.1">
    <property type="nucleotide sequence ID" value="NZ_CP027059.1"/>
</dbReference>
<name>A0ABY4RSH0_9BACL</name>
<dbReference type="PANTHER" id="PTHR43185:SF1">
    <property type="entry name" value="FE(2+) TRANSPORTER FEOB"/>
    <property type="match status" value="1"/>
</dbReference>
<keyword evidence="1" id="KW-1133">Transmembrane helix</keyword>
<feature type="transmembrane region" description="Helical" evidence="1">
    <location>
        <begin position="164"/>
        <end position="191"/>
    </location>
</feature>
<sequence>MRATHAAVELPLLLEAVKAEGKRAVLVLTFADKMSADLTEVARYYGDWLGIPVRMADARRLTEAGRTELLMSLALAKPIRPKAKALLKADFPALRPQSTWFEHPVWGRPLSLAMTLLLFAAPVLLAYVLSAWLQPIADRSIIDPIRSWLEGVPPLLRPFFVGDYGIVTLGLYSFLWAFPVVLLLGVSVALAEESGIKDRITDSLDGWMRRIGLSGRDLIPVLSGFGCNVVAVFQSRLQRLHPQILRIADCVRFRLQLPDRRFLIGVRIGRPPMAVCAVCSRRRFGRGAAYAVMASRIGPAGYSGVRDQNLSAKAGNTRRKLAGAHRD</sequence>
<dbReference type="Proteomes" id="UP001057134">
    <property type="component" value="Chromosome"/>
</dbReference>
<dbReference type="EMBL" id="CP027059">
    <property type="protein sequence ID" value="UQZ85521.1"/>
    <property type="molecule type" value="Genomic_DNA"/>
</dbReference>
<evidence type="ECO:0000313" key="3">
    <source>
        <dbReference type="EMBL" id="UQZ85521.1"/>
    </source>
</evidence>
<gene>
    <name evidence="3" type="ORF">SK3146_04810</name>
</gene>
<evidence type="ECO:0000259" key="2">
    <source>
        <dbReference type="Pfam" id="PF07670"/>
    </source>
</evidence>
<reference evidence="3" key="1">
    <citation type="submission" date="2018-02" db="EMBL/GenBank/DDBJ databases">
        <authorList>
            <person name="Kim S.-K."/>
            <person name="Jung H.-I."/>
            <person name="Lee S.-W."/>
        </authorList>
    </citation>
    <scope>NUCLEOTIDE SEQUENCE</scope>
    <source>
        <strain evidence="3">SK3146</strain>
    </source>
</reference>
<dbReference type="InterPro" id="IPR050860">
    <property type="entry name" value="FeoB_GTPase"/>
</dbReference>
<dbReference type="PANTHER" id="PTHR43185">
    <property type="entry name" value="FERROUS IRON TRANSPORT PROTEIN B"/>
    <property type="match status" value="1"/>
</dbReference>
<keyword evidence="1" id="KW-0812">Transmembrane</keyword>
<dbReference type="InterPro" id="IPR011642">
    <property type="entry name" value="Gate_dom"/>
</dbReference>
<reference evidence="3" key="2">
    <citation type="journal article" date="2021" name="J Anim Sci Technol">
        <title>Complete genome sequence of Paenibacillus konkukensis sp. nov. SK3146 as a potential probiotic strain.</title>
        <authorList>
            <person name="Jung H.I."/>
            <person name="Park S."/>
            <person name="Niu K.M."/>
            <person name="Lee S.W."/>
            <person name="Kothari D."/>
            <person name="Yi K.J."/>
            <person name="Kim S.K."/>
        </authorList>
    </citation>
    <scope>NUCLEOTIDE SEQUENCE</scope>
    <source>
        <strain evidence="3">SK3146</strain>
    </source>
</reference>
<feature type="transmembrane region" description="Helical" evidence="1">
    <location>
        <begin position="110"/>
        <end position="133"/>
    </location>
</feature>
<accession>A0ABY4RSH0</accession>
<protein>
    <submittedName>
        <fullName evidence="3">Ferrous iron transport protein B</fullName>
    </submittedName>
</protein>
<keyword evidence="4" id="KW-1185">Reference proteome</keyword>
<proteinExistence type="predicted"/>
<keyword evidence="1" id="KW-0472">Membrane</keyword>
<evidence type="ECO:0000313" key="4">
    <source>
        <dbReference type="Proteomes" id="UP001057134"/>
    </source>
</evidence>
<organism evidence="3 4">
    <name type="scientific">Paenibacillus konkukensis</name>
    <dbReference type="NCBI Taxonomy" id="2020716"/>
    <lineage>
        <taxon>Bacteria</taxon>
        <taxon>Bacillati</taxon>
        <taxon>Bacillota</taxon>
        <taxon>Bacilli</taxon>
        <taxon>Bacillales</taxon>
        <taxon>Paenibacillaceae</taxon>
        <taxon>Paenibacillus</taxon>
    </lineage>
</organism>
<dbReference type="Pfam" id="PF07670">
    <property type="entry name" value="Gate"/>
    <property type="match status" value="1"/>
</dbReference>
<evidence type="ECO:0000256" key="1">
    <source>
        <dbReference type="SAM" id="Phobius"/>
    </source>
</evidence>